<dbReference type="GO" id="GO:0006509">
    <property type="term" value="P:membrane protein ectodomain proteolysis"/>
    <property type="evidence" value="ECO:0007669"/>
    <property type="project" value="TreeGrafter"/>
</dbReference>
<dbReference type="InterPro" id="IPR001108">
    <property type="entry name" value="Peptidase_A22A"/>
</dbReference>
<reference evidence="12 13" key="1">
    <citation type="journal article" date="2017" name="Curr. Biol.">
        <title>Genome architecture and evolution of a unichromosomal asexual nematode.</title>
        <authorList>
            <person name="Fradin H."/>
            <person name="Zegar C."/>
            <person name="Gutwein M."/>
            <person name="Lucas J."/>
            <person name="Kovtun M."/>
            <person name="Corcoran D."/>
            <person name="Baugh L.R."/>
            <person name="Kiontke K."/>
            <person name="Gunsalus K."/>
            <person name="Fitch D.H."/>
            <person name="Piano F."/>
        </authorList>
    </citation>
    <scope>NUCLEOTIDE SEQUENCE [LARGE SCALE GENOMIC DNA]</scope>
    <source>
        <strain evidence="12">PF1309</strain>
    </source>
</reference>
<protein>
    <recommendedName>
        <fullName evidence="14">Presenilin</fullName>
    </recommendedName>
</protein>
<dbReference type="SMART" id="SM00730">
    <property type="entry name" value="PSN"/>
    <property type="match status" value="1"/>
</dbReference>
<evidence type="ECO:0000313" key="12">
    <source>
        <dbReference type="EMBL" id="PAV72052.1"/>
    </source>
</evidence>
<feature type="transmembrane region" description="Helical" evidence="11">
    <location>
        <begin position="182"/>
        <end position="202"/>
    </location>
</feature>
<comment type="similarity">
    <text evidence="3">Belongs to the peptidase A22A family.</text>
</comment>
<evidence type="ECO:0000313" key="13">
    <source>
        <dbReference type="Proteomes" id="UP000218231"/>
    </source>
</evidence>
<dbReference type="Proteomes" id="UP000218231">
    <property type="component" value="Unassembled WGS sequence"/>
</dbReference>
<dbReference type="PANTHER" id="PTHR10202:SF25">
    <property type="entry name" value="PRESENILIN SPE-4"/>
    <property type="match status" value="1"/>
</dbReference>
<evidence type="ECO:0000256" key="8">
    <source>
        <dbReference type="ARBA" id="ARBA00023034"/>
    </source>
</evidence>
<dbReference type="InterPro" id="IPR006639">
    <property type="entry name" value="Preselin/SPP"/>
</dbReference>
<evidence type="ECO:0000256" key="4">
    <source>
        <dbReference type="ARBA" id="ARBA00022692"/>
    </source>
</evidence>
<evidence type="ECO:0000256" key="6">
    <source>
        <dbReference type="ARBA" id="ARBA00022976"/>
    </source>
</evidence>
<evidence type="ECO:0000256" key="10">
    <source>
        <dbReference type="SAM" id="MobiDB-lite"/>
    </source>
</evidence>
<keyword evidence="13" id="KW-1185">Reference proteome</keyword>
<feature type="transmembrane region" description="Helical" evidence="11">
    <location>
        <begin position="371"/>
        <end position="390"/>
    </location>
</feature>
<keyword evidence="8" id="KW-0333">Golgi apparatus</keyword>
<evidence type="ECO:0000256" key="3">
    <source>
        <dbReference type="ARBA" id="ARBA00008604"/>
    </source>
</evidence>
<dbReference type="Gene3D" id="1.10.472.100">
    <property type="entry name" value="Presenilin"/>
    <property type="match status" value="1"/>
</dbReference>
<keyword evidence="7 11" id="KW-1133">Transmembrane helix</keyword>
<organism evidence="12 13">
    <name type="scientific">Diploscapter pachys</name>
    <dbReference type="NCBI Taxonomy" id="2018661"/>
    <lineage>
        <taxon>Eukaryota</taxon>
        <taxon>Metazoa</taxon>
        <taxon>Ecdysozoa</taxon>
        <taxon>Nematoda</taxon>
        <taxon>Chromadorea</taxon>
        <taxon>Rhabditida</taxon>
        <taxon>Rhabditina</taxon>
        <taxon>Rhabditomorpha</taxon>
        <taxon>Rhabditoidea</taxon>
        <taxon>Rhabditidae</taxon>
        <taxon>Diploscapter</taxon>
    </lineage>
</organism>
<dbReference type="GO" id="GO:0055074">
    <property type="term" value="P:calcium ion homeostasis"/>
    <property type="evidence" value="ECO:0007669"/>
    <property type="project" value="TreeGrafter"/>
</dbReference>
<dbReference type="GO" id="GO:0070765">
    <property type="term" value="C:gamma-secretase complex"/>
    <property type="evidence" value="ECO:0007669"/>
    <property type="project" value="TreeGrafter"/>
</dbReference>
<dbReference type="GO" id="GO:0034205">
    <property type="term" value="P:amyloid-beta formation"/>
    <property type="evidence" value="ECO:0007669"/>
    <property type="project" value="TreeGrafter"/>
</dbReference>
<feature type="transmembrane region" description="Helical" evidence="11">
    <location>
        <begin position="130"/>
        <end position="151"/>
    </location>
</feature>
<feature type="transmembrane region" description="Helical" evidence="11">
    <location>
        <begin position="15"/>
        <end position="34"/>
    </location>
</feature>
<evidence type="ECO:0000256" key="9">
    <source>
        <dbReference type="ARBA" id="ARBA00023136"/>
    </source>
</evidence>
<keyword evidence="6" id="KW-0914">Notch signaling pathway</keyword>
<feature type="transmembrane region" description="Helical" evidence="11">
    <location>
        <begin position="67"/>
        <end position="90"/>
    </location>
</feature>
<evidence type="ECO:0008006" key="14">
    <source>
        <dbReference type="Google" id="ProtNLM"/>
    </source>
</evidence>
<feature type="transmembrane region" description="Helical" evidence="11">
    <location>
        <begin position="96"/>
        <end position="118"/>
    </location>
</feature>
<sequence length="412" mass="45460">MLPEMAGILCLFKDLRGVILPVLFNICLTLFSWIKVYEMKTDMRIVPAYYFDTNSSLTTGSMLLDGLLNGLTSTVLIATVSFGMLALALYDFRRLVQFWLSFTCITILYAMSGSFFYDALRAFTTLSTEICIAAASALCFFYGTVGVYAFFFSAPNGLHQFYVCCNCSFISLFYLRSFPGETAWFVLGCVVLWDVFAVLNFYGPLRKVQEKAGDYSANVLRFLMFSDNRGEDRMGAAGDEREVKIMQDGSEIEEDESSMDDTNDTTSSSSNSSFVDDEDTDSVGIEEEEVLACDELEPSANKPDEEMTVADALQDSTMRLGLGDFVFYSLLVGKAATSGSSLATLASIVGVLYGLVITLTSSSFGEVTTPALPLSVLFGAMFHFVTLVIVRANEFYTEHAVNITSIFERTEL</sequence>
<feature type="compositionally biased region" description="Low complexity" evidence="10">
    <location>
        <begin position="264"/>
        <end position="274"/>
    </location>
</feature>
<dbReference type="GO" id="GO:0042500">
    <property type="term" value="F:aspartic endopeptidase activity, intramembrane cleaving"/>
    <property type="evidence" value="ECO:0007669"/>
    <property type="project" value="InterPro"/>
</dbReference>
<keyword evidence="4 11" id="KW-0812">Transmembrane</keyword>
<feature type="region of interest" description="Disordered" evidence="10">
    <location>
        <begin position="249"/>
        <end position="282"/>
    </location>
</feature>
<dbReference type="GO" id="GO:0000139">
    <property type="term" value="C:Golgi membrane"/>
    <property type="evidence" value="ECO:0007669"/>
    <property type="project" value="UniProtKB-SubCell"/>
</dbReference>
<dbReference type="InterPro" id="IPR042524">
    <property type="entry name" value="Presenilin_C"/>
</dbReference>
<comment type="subcellular location">
    <subcellularLocation>
        <location evidence="1">Endoplasmic reticulum membrane</location>
        <topology evidence="1">Multi-pass membrane protein</topology>
    </subcellularLocation>
    <subcellularLocation>
        <location evidence="2">Golgi apparatus membrane</location>
        <topology evidence="2">Multi-pass membrane protein</topology>
    </subcellularLocation>
</comment>
<dbReference type="EMBL" id="LIAE01008856">
    <property type="protein sequence ID" value="PAV72052.1"/>
    <property type="molecule type" value="Genomic_DNA"/>
</dbReference>
<name>A0A2A2KDW2_9BILA</name>
<evidence type="ECO:0000256" key="5">
    <source>
        <dbReference type="ARBA" id="ARBA00022824"/>
    </source>
</evidence>
<evidence type="ECO:0000256" key="1">
    <source>
        <dbReference type="ARBA" id="ARBA00004477"/>
    </source>
</evidence>
<gene>
    <name evidence="12" type="ORF">WR25_10028</name>
</gene>
<dbReference type="AlphaFoldDB" id="A0A2A2KDW2"/>
<dbReference type="GO" id="GO:0007219">
    <property type="term" value="P:Notch signaling pathway"/>
    <property type="evidence" value="ECO:0007669"/>
    <property type="project" value="UniProtKB-KW"/>
</dbReference>
<dbReference type="GO" id="GO:0016485">
    <property type="term" value="P:protein processing"/>
    <property type="evidence" value="ECO:0007669"/>
    <property type="project" value="InterPro"/>
</dbReference>
<feature type="compositionally biased region" description="Acidic residues" evidence="10">
    <location>
        <begin position="250"/>
        <end position="263"/>
    </location>
</feature>
<dbReference type="GO" id="GO:0005789">
    <property type="term" value="C:endoplasmic reticulum membrane"/>
    <property type="evidence" value="ECO:0007669"/>
    <property type="project" value="UniProtKB-SubCell"/>
</dbReference>
<evidence type="ECO:0000256" key="2">
    <source>
        <dbReference type="ARBA" id="ARBA00004653"/>
    </source>
</evidence>
<evidence type="ECO:0000256" key="11">
    <source>
        <dbReference type="SAM" id="Phobius"/>
    </source>
</evidence>
<feature type="transmembrane region" description="Helical" evidence="11">
    <location>
        <begin position="342"/>
        <end position="365"/>
    </location>
</feature>
<dbReference type="Pfam" id="PF01080">
    <property type="entry name" value="Presenilin"/>
    <property type="match status" value="1"/>
</dbReference>
<dbReference type="OrthoDB" id="20287at2759"/>
<keyword evidence="5" id="KW-0256">Endoplasmic reticulum</keyword>
<dbReference type="STRING" id="2018661.A0A2A2KDW2"/>
<evidence type="ECO:0000256" key="7">
    <source>
        <dbReference type="ARBA" id="ARBA00022989"/>
    </source>
</evidence>
<dbReference type="PANTHER" id="PTHR10202">
    <property type="entry name" value="PRESENILIN"/>
    <property type="match status" value="1"/>
</dbReference>
<comment type="caution">
    <text evidence="12">The sequence shown here is derived from an EMBL/GenBank/DDBJ whole genome shotgun (WGS) entry which is preliminary data.</text>
</comment>
<proteinExistence type="inferred from homology"/>
<accession>A0A2A2KDW2</accession>
<keyword evidence="9 11" id="KW-0472">Membrane</keyword>